<evidence type="ECO:0000313" key="7">
    <source>
        <dbReference type="EMBL" id="RIV40562.1"/>
    </source>
</evidence>
<evidence type="ECO:0000256" key="5">
    <source>
        <dbReference type="ARBA" id="ARBA00023002"/>
    </source>
</evidence>
<evidence type="ECO:0000256" key="1">
    <source>
        <dbReference type="ARBA" id="ARBA00001974"/>
    </source>
</evidence>
<dbReference type="InterPro" id="IPR037069">
    <property type="entry name" value="AcylCoA_DH/ox_N_sf"/>
</dbReference>
<evidence type="ECO:0000256" key="3">
    <source>
        <dbReference type="ARBA" id="ARBA00022630"/>
    </source>
</evidence>
<dbReference type="SUPFAM" id="SSF47203">
    <property type="entry name" value="Acyl-CoA dehydrogenase C-terminal domain-like"/>
    <property type="match status" value="1"/>
</dbReference>
<gene>
    <name evidence="7" type="ORF">D2L64_02720</name>
</gene>
<keyword evidence="3" id="KW-0285">Flavoprotein</keyword>
<accession>A0A418N072</accession>
<comment type="similarity">
    <text evidence="2">Belongs to the acyl-CoA dehydrogenase family.</text>
</comment>
<reference evidence="7 8" key="1">
    <citation type="submission" date="2018-08" db="EMBL/GenBank/DDBJ databases">
        <title>Jishengella sp. nov., isolated from a root of Azadirachta indica A. Juss. var. siamensis Valenton.</title>
        <authorList>
            <person name="Kuncharoen N."/>
            <person name="Tanasupawat S."/>
            <person name="Kudo T."/>
            <person name="Ohkuma M."/>
        </authorList>
    </citation>
    <scope>NUCLEOTIDE SEQUENCE [LARGE SCALE GENOMIC DNA]</scope>
    <source>
        <strain evidence="7 8">AZ1-13</strain>
    </source>
</reference>
<comment type="caution">
    <text evidence="7">The sequence shown here is derived from an EMBL/GenBank/DDBJ whole genome shotgun (WGS) entry which is preliminary data.</text>
</comment>
<dbReference type="PANTHER" id="PTHR43884">
    <property type="entry name" value="ACYL-COA DEHYDROGENASE"/>
    <property type="match status" value="1"/>
</dbReference>
<dbReference type="SUPFAM" id="SSF56645">
    <property type="entry name" value="Acyl-CoA dehydrogenase NM domain-like"/>
    <property type="match status" value="1"/>
</dbReference>
<proteinExistence type="inferred from homology"/>
<dbReference type="AlphaFoldDB" id="A0A418N072"/>
<dbReference type="InterPro" id="IPR036250">
    <property type="entry name" value="AcylCo_DH-like_C"/>
</dbReference>
<evidence type="ECO:0000313" key="8">
    <source>
        <dbReference type="Proteomes" id="UP000283832"/>
    </source>
</evidence>
<dbReference type="EMBL" id="QXEC01000002">
    <property type="protein sequence ID" value="RIV40562.1"/>
    <property type="molecule type" value="Genomic_DNA"/>
</dbReference>
<dbReference type="GO" id="GO:0003995">
    <property type="term" value="F:acyl-CoA dehydrogenase activity"/>
    <property type="evidence" value="ECO:0007669"/>
    <property type="project" value="TreeGrafter"/>
</dbReference>
<name>A0A418N072_9ACTN</name>
<comment type="cofactor">
    <cofactor evidence="1">
        <name>FAD</name>
        <dbReference type="ChEBI" id="CHEBI:57692"/>
    </cofactor>
</comment>
<protein>
    <submittedName>
        <fullName evidence="7">Acyl-CoA dehydrogenase</fullName>
    </submittedName>
</protein>
<dbReference type="Proteomes" id="UP000283832">
    <property type="component" value="Unassembled WGS sequence"/>
</dbReference>
<dbReference type="RefSeq" id="WP_119572887.1">
    <property type="nucleotide sequence ID" value="NZ_QXEC01000002.1"/>
</dbReference>
<dbReference type="Pfam" id="PF00441">
    <property type="entry name" value="Acyl-CoA_dh_1"/>
    <property type="match status" value="1"/>
</dbReference>
<dbReference type="PANTHER" id="PTHR43884:SF20">
    <property type="entry name" value="ACYL-COA DEHYDROGENASE FADE28"/>
    <property type="match status" value="1"/>
</dbReference>
<dbReference type="InterPro" id="IPR009100">
    <property type="entry name" value="AcylCoA_DH/oxidase_NM_dom_sf"/>
</dbReference>
<keyword evidence="5" id="KW-0560">Oxidoreductase</keyword>
<dbReference type="Gene3D" id="1.10.540.10">
    <property type="entry name" value="Acyl-CoA dehydrogenase/oxidase, N-terminal domain"/>
    <property type="match status" value="1"/>
</dbReference>
<feature type="domain" description="Acyl-CoA dehydrogenase/oxidase C-terminal" evidence="6">
    <location>
        <begin position="197"/>
        <end position="328"/>
    </location>
</feature>
<dbReference type="OrthoDB" id="4607453at2"/>
<dbReference type="Gene3D" id="1.20.140.10">
    <property type="entry name" value="Butyryl-CoA Dehydrogenase, subunit A, domain 3"/>
    <property type="match status" value="1"/>
</dbReference>
<dbReference type="InterPro" id="IPR009075">
    <property type="entry name" value="AcylCo_DH/oxidase_C"/>
</dbReference>
<sequence>MRATFTQEQQEIAEAVGSLAESGKGTARAALSGPWQAPAGDAALLRDFGLLGVPEAVGGIGSSLIDLLVAVEALGEHLVASRFPAHAAAVQLMCGDRARSVPLPADVLDGRRVLTAAVDAPGAAGWADRVPVDPLVRTLVPYATQADAVVALGPAGVWLADPIGVTARESVDPSVPLSDVALSAAEQVTQPGAGVHRAALVVAAELCGVAQGAVELAAEQARTRRQFGRVIGSFQGVAFPLAEAATARKAAWDLTLYAAWAVDNARPDAEIQVHAAKAAAGRAAIFAAERCIQVHGGMGITMEADPHLFLRRAFVLDARFGRGSWHRRRVGALRIAARRPTAPR</sequence>
<evidence type="ECO:0000259" key="6">
    <source>
        <dbReference type="Pfam" id="PF00441"/>
    </source>
</evidence>
<evidence type="ECO:0000256" key="2">
    <source>
        <dbReference type="ARBA" id="ARBA00009347"/>
    </source>
</evidence>
<keyword evidence="8" id="KW-1185">Reference proteome</keyword>
<keyword evidence="4" id="KW-0274">FAD</keyword>
<evidence type="ECO:0000256" key="4">
    <source>
        <dbReference type="ARBA" id="ARBA00022827"/>
    </source>
</evidence>
<dbReference type="GO" id="GO:0050660">
    <property type="term" value="F:flavin adenine dinucleotide binding"/>
    <property type="evidence" value="ECO:0007669"/>
    <property type="project" value="InterPro"/>
</dbReference>
<organism evidence="7 8">
    <name type="scientific">Micromonospora radicis</name>
    <dbReference type="NCBI Taxonomy" id="1894971"/>
    <lineage>
        <taxon>Bacteria</taxon>
        <taxon>Bacillati</taxon>
        <taxon>Actinomycetota</taxon>
        <taxon>Actinomycetes</taxon>
        <taxon>Micromonosporales</taxon>
        <taxon>Micromonosporaceae</taxon>
        <taxon>Micromonospora</taxon>
    </lineage>
</organism>